<proteinExistence type="predicted"/>
<dbReference type="Proteomes" id="UP001500301">
    <property type="component" value="Unassembled WGS sequence"/>
</dbReference>
<feature type="transmembrane region" description="Helical" evidence="1">
    <location>
        <begin position="12"/>
        <end position="30"/>
    </location>
</feature>
<dbReference type="RefSeq" id="WP_218235664.1">
    <property type="nucleotide sequence ID" value="NZ_BAABBB010000012.1"/>
</dbReference>
<name>A0ABP6VG47_9ACTN</name>
<feature type="domain" description="Mce/MlaD" evidence="2">
    <location>
        <begin position="41"/>
        <end position="113"/>
    </location>
</feature>
<evidence type="ECO:0000313" key="3">
    <source>
        <dbReference type="EMBL" id="GAA3534885.1"/>
    </source>
</evidence>
<keyword evidence="4" id="KW-1185">Reference proteome</keyword>
<evidence type="ECO:0000259" key="2">
    <source>
        <dbReference type="Pfam" id="PF02470"/>
    </source>
</evidence>
<protein>
    <recommendedName>
        <fullName evidence="2">Mce/MlaD domain-containing protein</fullName>
    </recommendedName>
</protein>
<reference evidence="4" key="1">
    <citation type="journal article" date="2019" name="Int. J. Syst. Evol. Microbiol.">
        <title>The Global Catalogue of Microorganisms (GCM) 10K type strain sequencing project: providing services to taxonomists for standard genome sequencing and annotation.</title>
        <authorList>
            <consortium name="The Broad Institute Genomics Platform"/>
            <consortium name="The Broad Institute Genome Sequencing Center for Infectious Disease"/>
            <person name="Wu L."/>
            <person name="Ma J."/>
        </authorList>
    </citation>
    <scope>NUCLEOTIDE SEQUENCE [LARGE SCALE GENOMIC DNA]</scope>
    <source>
        <strain evidence="4">JCM 17460</strain>
    </source>
</reference>
<dbReference type="InterPro" id="IPR052336">
    <property type="entry name" value="MlaD_Phospholipid_Transporter"/>
</dbReference>
<evidence type="ECO:0000313" key="4">
    <source>
        <dbReference type="Proteomes" id="UP001500301"/>
    </source>
</evidence>
<dbReference type="InterPro" id="IPR005693">
    <property type="entry name" value="Mce"/>
</dbReference>
<gene>
    <name evidence="3" type="ORF">GCM10022263_23620</name>
</gene>
<dbReference type="Pfam" id="PF02470">
    <property type="entry name" value="MlaD"/>
    <property type="match status" value="1"/>
</dbReference>
<dbReference type="InterPro" id="IPR003399">
    <property type="entry name" value="Mce/MlaD"/>
</dbReference>
<dbReference type="PANTHER" id="PTHR33371:SF16">
    <property type="entry name" value="MCE-FAMILY PROTEIN MCE3F"/>
    <property type="match status" value="1"/>
</dbReference>
<organism evidence="3 4">
    <name type="scientific">Nocardioides daeguensis</name>
    <dbReference type="NCBI Taxonomy" id="908359"/>
    <lineage>
        <taxon>Bacteria</taxon>
        <taxon>Bacillati</taxon>
        <taxon>Actinomycetota</taxon>
        <taxon>Actinomycetes</taxon>
        <taxon>Propionibacteriales</taxon>
        <taxon>Nocardioidaceae</taxon>
        <taxon>Nocardioides</taxon>
    </lineage>
</organism>
<keyword evidence="1" id="KW-0472">Membrane</keyword>
<sequence>MLLTPLIKRQLRIFAVLAAIALGLAFFQYARVPAMVGIGVYDVSVDFGDASGLYPKAAVTYRGVEVGEVSRLEVTDEGAIATLRLEDDAAIPAGASAELHSTSAVGEQYVDLVDPRPGSSGAERDAGSGDVLADGARIPRERAVPMPQITPVLDSVNRLLESVPKAETKRVLDQVDAGLGGAGPDLNELVASTGEVLTEAQARIDATTSLIAAVQPVLETQRDLGGRTQAYAASLDQLTGALAAGDTAAVRTLLKNAPGGLDAATRTVTDLQPVLPMMLANLTTNAQVLNTYLPQVHQTLVVYPSLVARLQSAINPRAEHGDVQLDLRAALNNPPTCQSGYLSPKERRNPRASEVRDVDTLAHCELAPDNPTAIRGARNLPCPQGDGRGNTPAACGEHFGGGVWPDSSGTVAYDLAVGRGDGSTTSTTTTTASGADGTGGDELWKILVLAPLGVR</sequence>
<dbReference type="EMBL" id="BAABBB010000012">
    <property type="protein sequence ID" value="GAA3534885.1"/>
    <property type="molecule type" value="Genomic_DNA"/>
</dbReference>
<keyword evidence="1" id="KW-0812">Transmembrane</keyword>
<dbReference type="PANTHER" id="PTHR33371">
    <property type="entry name" value="INTERMEMBRANE PHOSPHOLIPID TRANSPORT SYSTEM BINDING PROTEIN MLAD-RELATED"/>
    <property type="match status" value="1"/>
</dbReference>
<comment type="caution">
    <text evidence="3">The sequence shown here is derived from an EMBL/GenBank/DDBJ whole genome shotgun (WGS) entry which is preliminary data.</text>
</comment>
<evidence type="ECO:0000256" key="1">
    <source>
        <dbReference type="SAM" id="Phobius"/>
    </source>
</evidence>
<keyword evidence="1" id="KW-1133">Transmembrane helix</keyword>
<accession>A0ABP6VG47</accession>
<dbReference type="NCBIfam" id="TIGR00996">
    <property type="entry name" value="Mtu_fam_mce"/>
    <property type="match status" value="1"/>
</dbReference>